<evidence type="ECO:0000313" key="3">
    <source>
        <dbReference type="Proteomes" id="UP000189796"/>
    </source>
</evidence>
<keyword evidence="1" id="KW-0472">Membrane</keyword>
<feature type="transmembrane region" description="Helical" evidence="1">
    <location>
        <begin position="7"/>
        <end position="25"/>
    </location>
</feature>
<evidence type="ECO:0000313" key="2">
    <source>
        <dbReference type="EMBL" id="SHG46236.1"/>
    </source>
</evidence>
<sequence length="271" mass="30169">MLRHIKRASPLIFGAVAFLIIWWIVDSSQAFQNCINEAENGTAREFWVYRRCLGAYVIDKNAAITALGTLAVAIFTAILGGFTISLSKSTRIAAEAAQKAADAAFAAERARFFVVVDKHNLTEIVKLVESSGASENSGIPGGDNVCITYRFKNYGKTLEVVRELIVDSMIDTEPVDPPALFLSTKDFPEYMIGASGSTKVVNYSPVKRPLVSHVRSIGRNSAHLWFFGRLYYDDVFGNHQVHRFYFRSKCPLGSDSIVLQPFEYKDYNQST</sequence>
<dbReference type="Proteomes" id="UP000189796">
    <property type="component" value="Chromosome I"/>
</dbReference>
<dbReference type="AlphaFoldDB" id="A0A1M5K096"/>
<keyword evidence="1" id="KW-0812">Transmembrane</keyword>
<feature type="transmembrane region" description="Helical" evidence="1">
    <location>
        <begin position="63"/>
        <end position="84"/>
    </location>
</feature>
<organism evidence="2 3">
    <name type="scientific">Bradyrhizobium erythrophlei</name>
    <dbReference type="NCBI Taxonomy" id="1437360"/>
    <lineage>
        <taxon>Bacteria</taxon>
        <taxon>Pseudomonadati</taxon>
        <taxon>Pseudomonadota</taxon>
        <taxon>Alphaproteobacteria</taxon>
        <taxon>Hyphomicrobiales</taxon>
        <taxon>Nitrobacteraceae</taxon>
        <taxon>Bradyrhizobium</taxon>
    </lineage>
</organism>
<evidence type="ECO:0000256" key="1">
    <source>
        <dbReference type="SAM" id="Phobius"/>
    </source>
</evidence>
<name>A0A1M5K096_9BRAD</name>
<protein>
    <submittedName>
        <fullName evidence="2">Uncharacterized protein</fullName>
    </submittedName>
</protein>
<keyword evidence="1" id="KW-1133">Transmembrane helix</keyword>
<dbReference type="EMBL" id="LT670817">
    <property type="protein sequence ID" value="SHG46236.1"/>
    <property type="molecule type" value="Genomic_DNA"/>
</dbReference>
<dbReference type="RefSeq" id="WP_079600788.1">
    <property type="nucleotide sequence ID" value="NZ_LT670817.1"/>
</dbReference>
<accession>A0A1M5K096</accession>
<reference evidence="2 3" key="1">
    <citation type="submission" date="2016-11" db="EMBL/GenBank/DDBJ databases">
        <authorList>
            <person name="Jaros S."/>
            <person name="Januszkiewicz K."/>
            <person name="Wedrychowicz H."/>
        </authorList>
    </citation>
    <scope>NUCLEOTIDE SEQUENCE [LARGE SCALE GENOMIC DNA]</scope>
    <source>
        <strain evidence="2 3">GAS138</strain>
    </source>
</reference>
<gene>
    <name evidence="2" type="ORF">SAMN05443248_1637</name>
</gene>
<proteinExistence type="predicted"/>